<evidence type="ECO:0000256" key="3">
    <source>
        <dbReference type="ARBA" id="ARBA00022763"/>
    </source>
</evidence>
<dbReference type="Proteomes" id="UP000177555">
    <property type="component" value="Unassembled WGS sequence"/>
</dbReference>
<keyword evidence="4 7" id="KW-0233">DNA recombination</keyword>
<dbReference type="Gene3D" id="1.20.1440.120">
    <property type="entry name" value="Recombination protein O, C-terminal domain"/>
    <property type="match status" value="1"/>
</dbReference>
<dbReference type="Pfam" id="PF11967">
    <property type="entry name" value="RecO_N"/>
    <property type="match status" value="1"/>
</dbReference>
<accession>A0A1F5JK58</accession>
<evidence type="ECO:0000313" key="9">
    <source>
        <dbReference type="EMBL" id="OGE28995.1"/>
    </source>
</evidence>
<feature type="domain" description="DNA replication/recombination mediator RecO N-terminal" evidence="8">
    <location>
        <begin position="1"/>
        <end position="78"/>
    </location>
</feature>
<dbReference type="InterPro" id="IPR037278">
    <property type="entry name" value="ARFGAP/RecO"/>
</dbReference>
<comment type="similarity">
    <text evidence="1 7">Belongs to the RecO family.</text>
</comment>
<evidence type="ECO:0000313" key="10">
    <source>
        <dbReference type="Proteomes" id="UP000177555"/>
    </source>
</evidence>
<reference evidence="9 10" key="1">
    <citation type="journal article" date="2016" name="Nat. Commun.">
        <title>Thousands of microbial genomes shed light on interconnected biogeochemical processes in an aquifer system.</title>
        <authorList>
            <person name="Anantharaman K."/>
            <person name="Brown C.T."/>
            <person name="Hug L.A."/>
            <person name="Sharon I."/>
            <person name="Castelle C.J."/>
            <person name="Probst A.J."/>
            <person name="Thomas B.C."/>
            <person name="Singh A."/>
            <person name="Wilkins M.J."/>
            <person name="Karaoz U."/>
            <person name="Brodie E.L."/>
            <person name="Williams K.H."/>
            <person name="Hubbard S.S."/>
            <person name="Banfield J.F."/>
        </authorList>
    </citation>
    <scope>NUCLEOTIDE SEQUENCE [LARGE SCALE GENOMIC DNA]</scope>
</reference>
<dbReference type="Pfam" id="PF02565">
    <property type="entry name" value="RecO_C"/>
    <property type="match status" value="1"/>
</dbReference>
<dbReference type="GO" id="GO:0006310">
    <property type="term" value="P:DNA recombination"/>
    <property type="evidence" value="ECO:0007669"/>
    <property type="project" value="UniProtKB-UniRule"/>
</dbReference>
<keyword evidence="3 7" id="KW-0227">DNA damage</keyword>
<dbReference type="SUPFAM" id="SSF57863">
    <property type="entry name" value="ArfGap/RecO-like zinc finger"/>
    <property type="match status" value="1"/>
</dbReference>
<dbReference type="Gene3D" id="2.40.50.140">
    <property type="entry name" value="Nucleic acid-binding proteins"/>
    <property type="match status" value="1"/>
</dbReference>
<dbReference type="SUPFAM" id="SSF50249">
    <property type="entry name" value="Nucleic acid-binding proteins"/>
    <property type="match status" value="1"/>
</dbReference>
<evidence type="ECO:0000256" key="2">
    <source>
        <dbReference type="ARBA" id="ARBA00021310"/>
    </source>
</evidence>
<dbReference type="PANTHER" id="PTHR33991:SF1">
    <property type="entry name" value="DNA REPAIR PROTEIN RECO"/>
    <property type="match status" value="1"/>
</dbReference>
<dbReference type="InterPro" id="IPR022572">
    <property type="entry name" value="DNA_rep/recomb_RecO_N"/>
</dbReference>
<evidence type="ECO:0000256" key="1">
    <source>
        <dbReference type="ARBA" id="ARBA00007452"/>
    </source>
</evidence>
<evidence type="ECO:0000256" key="4">
    <source>
        <dbReference type="ARBA" id="ARBA00023172"/>
    </source>
</evidence>
<comment type="caution">
    <text evidence="9">The sequence shown here is derived from an EMBL/GenBank/DDBJ whole genome shotgun (WGS) entry which is preliminary data.</text>
</comment>
<protein>
    <recommendedName>
        <fullName evidence="2 7">DNA repair protein RecO</fullName>
    </recommendedName>
    <alternativeName>
        <fullName evidence="6 7">Recombination protein O</fullName>
    </alternativeName>
</protein>
<organism evidence="9 10">
    <name type="scientific">Candidatus Daviesbacteria bacterium RIFCSPHIGHO2_01_FULL_40_11</name>
    <dbReference type="NCBI Taxonomy" id="1797762"/>
    <lineage>
        <taxon>Bacteria</taxon>
        <taxon>Candidatus Daviesiibacteriota</taxon>
    </lineage>
</organism>
<dbReference type="InterPro" id="IPR003717">
    <property type="entry name" value="RecO"/>
</dbReference>
<dbReference type="AlphaFoldDB" id="A0A1F5JK58"/>
<dbReference type="InterPro" id="IPR042242">
    <property type="entry name" value="RecO_C"/>
</dbReference>
<dbReference type="EMBL" id="MFCP01000012">
    <property type="protein sequence ID" value="OGE28995.1"/>
    <property type="molecule type" value="Genomic_DNA"/>
</dbReference>
<proteinExistence type="inferred from homology"/>
<dbReference type="HAMAP" id="MF_00201">
    <property type="entry name" value="RecO"/>
    <property type="match status" value="1"/>
</dbReference>
<evidence type="ECO:0000256" key="6">
    <source>
        <dbReference type="ARBA" id="ARBA00033409"/>
    </source>
</evidence>
<dbReference type="GO" id="GO:0006302">
    <property type="term" value="P:double-strand break repair"/>
    <property type="evidence" value="ECO:0007669"/>
    <property type="project" value="TreeGrafter"/>
</dbReference>
<evidence type="ECO:0000256" key="7">
    <source>
        <dbReference type="HAMAP-Rule" id="MF_00201"/>
    </source>
</evidence>
<comment type="function">
    <text evidence="7">Involved in DNA repair and RecF pathway recombination.</text>
</comment>
<sequence>MQGIKVEGIILKRRNLGEADRILTVFTLQKGKISILAKGVRRITSRRAGNVELLNRVSLYLHQAKTFLILTEATSLDTYQKLKEDLTLSTYAFHIIELVDKLTAENQESRILYEHLVNVLQRLSRKPRQILVRAFEVKILSLMGFATFRSSTPGVSAQFHTGSVRSKLLEDLEVMSWDEIDKLQINGKEALELERILRYHVERVIEGRLKSRQLLKKL</sequence>
<dbReference type="NCBIfam" id="TIGR00613">
    <property type="entry name" value="reco"/>
    <property type="match status" value="1"/>
</dbReference>
<evidence type="ECO:0000256" key="5">
    <source>
        <dbReference type="ARBA" id="ARBA00023204"/>
    </source>
</evidence>
<dbReference type="GO" id="GO:0043590">
    <property type="term" value="C:bacterial nucleoid"/>
    <property type="evidence" value="ECO:0007669"/>
    <property type="project" value="TreeGrafter"/>
</dbReference>
<keyword evidence="5 7" id="KW-0234">DNA repair</keyword>
<evidence type="ECO:0000259" key="8">
    <source>
        <dbReference type="Pfam" id="PF11967"/>
    </source>
</evidence>
<gene>
    <name evidence="7" type="primary">recO</name>
    <name evidence="9" type="ORF">A2867_03460</name>
</gene>
<dbReference type="InterPro" id="IPR012340">
    <property type="entry name" value="NA-bd_OB-fold"/>
</dbReference>
<dbReference type="PANTHER" id="PTHR33991">
    <property type="entry name" value="DNA REPAIR PROTEIN RECO"/>
    <property type="match status" value="1"/>
</dbReference>
<name>A0A1F5JK58_9BACT</name>